<dbReference type="PROSITE" id="PS00606">
    <property type="entry name" value="KS3_1"/>
    <property type="match status" value="1"/>
</dbReference>
<dbReference type="Pfam" id="PF02801">
    <property type="entry name" value="Ketoacyl-synt_C"/>
    <property type="match status" value="1"/>
</dbReference>
<dbReference type="GO" id="GO:0006633">
    <property type="term" value="P:fatty acid biosynthetic process"/>
    <property type="evidence" value="ECO:0007669"/>
    <property type="project" value="UniProtKB-UniRule"/>
</dbReference>
<dbReference type="EC" id="2.3.1.179" evidence="3 11"/>
<dbReference type="UniPathway" id="UPA00094"/>
<dbReference type="NCBIfam" id="NF005589">
    <property type="entry name" value="PRK07314.1"/>
    <property type="match status" value="1"/>
</dbReference>
<dbReference type="EMBL" id="ANAH02000066">
    <property type="protein sequence ID" value="EPX56708.1"/>
    <property type="molecule type" value="Genomic_DNA"/>
</dbReference>
<evidence type="ECO:0000256" key="9">
    <source>
        <dbReference type="ARBA" id="ARBA00023160"/>
    </source>
</evidence>
<dbReference type="AlphaFoldDB" id="S9QJR3"/>
<dbReference type="RefSeq" id="WP_002621051.1">
    <property type="nucleotide sequence ID" value="NZ_ANAH02000066.1"/>
</dbReference>
<dbReference type="PROSITE" id="PS52004">
    <property type="entry name" value="KS3_2"/>
    <property type="match status" value="1"/>
</dbReference>
<sequence length="413" mass="43717">MEKRRVVVTGLGLISPCGTGVEKSWEALVRGQSGVGPITLFDASGLDCRIAGEVKDFRPEDFIDRRELRRMDRFCQFAVGAADMAMKDSGLVITPQNAERVAVLVGSGIGGIGSLEETYRRVLEKGADRISPFFILQMIINMAPGHISLRHGIKGPSWSTNSACATSAHALGEALRGIQRGDYDAAVVGGAEAPITVLGVGGFAAMKAVSTRNDAPERASRPFDVDRDGFVVAEGAGMLVLETWEHARSRGAKVYAELSGYGASSDAYHVTHPAPGHEGAQRSMRLALADARLTPSDIGYINAHGTSTDVGDALEMEGIAQVFGEAAQRVAVSSTKSMTGHMNGAAGAAEAVISVLALQRGVLPPTINLEKQDPRITLDCIPQRAREKRVEAVMSNSFGFGGTNVSLVFQRPA</sequence>
<dbReference type="SMART" id="SM00825">
    <property type="entry name" value="PKS_KS"/>
    <property type="match status" value="1"/>
</dbReference>
<keyword evidence="10 11" id="KW-0012">Acyltransferase</keyword>
<dbReference type="NCBIfam" id="TIGR03150">
    <property type="entry name" value="fabF"/>
    <property type="match status" value="1"/>
</dbReference>
<dbReference type="GO" id="GO:0005829">
    <property type="term" value="C:cytosol"/>
    <property type="evidence" value="ECO:0007669"/>
    <property type="project" value="TreeGrafter"/>
</dbReference>
<keyword evidence="9 11" id="KW-0275">Fatty acid biosynthesis</keyword>
<evidence type="ECO:0000256" key="13">
    <source>
        <dbReference type="RuleBase" id="RU003694"/>
    </source>
</evidence>
<keyword evidence="7" id="KW-0276">Fatty acid metabolism</keyword>
<reference evidence="15" key="1">
    <citation type="submission" date="2013-05" db="EMBL/GenBank/DDBJ databases">
        <title>Genome assembly of Cystobacter fuscus DSM 2262.</title>
        <authorList>
            <person name="Sharma G."/>
            <person name="Khatri I."/>
            <person name="Kaur C."/>
            <person name="Mayilraj S."/>
            <person name="Subramanian S."/>
        </authorList>
    </citation>
    <scope>NUCLEOTIDE SEQUENCE [LARGE SCALE GENOMIC DNA]</scope>
    <source>
        <strain evidence="15">DSM 2262</strain>
    </source>
</reference>
<evidence type="ECO:0000256" key="3">
    <source>
        <dbReference type="ARBA" id="ARBA00012356"/>
    </source>
</evidence>
<evidence type="ECO:0000256" key="11">
    <source>
        <dbReference type="PIRNR" id="PIRNR000447"/>
    </source>
</evidence>
<dbReference type="Gene3D" id="3.40.47.10">
    <property type="match status" value="1"/>
</dbReference>
<keyword evidence="8" id="KW-0443">Lipid metabolism</keyword>
<feature type="domain" description="Ketosynthase family 3 (KS3)" evidence="14">
    <location>
        <begin position="3"/>
        <end position="411"/>
    </location>
</feature>
<evidence type="ECO:0000256" key="5">
    <source>
        <dbReference type="ARBA" id="ARBA00022516"/>
    </source>
</evidence>
<comment type="function">
    <text evidence="11">Involved in the type II fatty acid elongation cycle. Catalyzes the elongation of a wide range of acyl-ACP by the addition of two carbons from malonyl-ACP to an acyl acceptor. Can efficiently catalyze the conversion of palmitoleoyl-ACP (cis-hexadec-9-enoyl-ACP) to cis-vaccenoyl-ACP (cis-octadec-11-enoyl-ACP), an essential step in the thermal regulation of fatty acid composition.</text>
</comment>
<dbReference type="Pfam" id="PF00109">
    <property type="entry name" value="ketoacyl-synt"/>
    <property type="match status" value="1"/>
</dbReference>
<dbReference type="InterPro" id="IPR014030">
    <property type="entry name" value="Ketoacyl_synth_N"/>
</dbReference>
<protein>
    <recommendedName>
        <fullName evidence="4 11">3-oxoacyl-[acyl-carrier-protein] synthase 2</fullName>
        <ecNumber evidence="3 11">2.3.1.179</ecNumber>
    </recommendedName>
</protein>
<keyword evidence="6 11" id="KW-0808">Transferase</keyword>
<evidence type="ECO:0000313" key="16">
    <source>
        <dbReference type="Proteomes" id="UP000011682"/>
    </source>
</evidence>
<dbReference type="PIRSF" id="PIRSF000447">
    <property type="entry name" value="KAS_II"/>
    <property type="match status" value="1"/>
</dbReference>
<gene>
    <name evidence="15" type="ORF">D187_008050</name>
</gene>
<dbReference type="InterPro" id="IPR017568">
    <property type="entry name" value="3-oxoacyl-ACP_synth-2"/>
</dbReference>
<dbReference type="InterPro" id="IPR000794">
    <property type="entry name" value="Beta-ketoacyl_synthase"/>
</dbReference>
<comment type="caution">
    <text evidence="15">The sequence shown here is derived from an EMBL/GenBank/DDBJ whole genome shotgun (WGS) entry which is preliminary data.</text>
</comment>
<dbReference type="eggNOG" id="COG0304">
    <property type="taxonomic scope" value="Bacteria"/>
</dbReference>
<comment type="catalytic activity">
    <reaction evidence="11">
        <text>a fatty acyl-[ACP] + malonyl-[ACP] + H(+) = a 3-oxoacyl-[ACP] + holo-[ACP] + CO2</text>
        <dbReference type="Rhea" id="RHEA:22836"/>
        <dbReference type="Rhea" id="RHEA-COMP:9623"/>
        <dbReference type="Rhea" id="RHEA-COMP:9685"/>
        <dbReference type="Rhea" id="RHEA-COMP:9916"/>
        <dbReference type="Rhea" id="RHEA-COMP:14125"/>
        <dbReference type="ChEBI" id="CHEBI:15378"/>
        <dbReference type="ChEBI" id="CHEBI:16526"/>
        <dbReference type="ChEBI" id="CHEBI:64479"/>
        <dbReference type="ChEBI" id="CHEBI:78449"/>
        <dbReference type="ChEBI" id="CHEBI:78776"/>
        <dbReference type="ChEBI" id="CHEBI:138651"/>
    </reaction>
</comment>
<comment type="catalytic activity">
    <reaction evidence="11">
        <text>(9Z)-hexadecenoyl-[ACP] + malonyl-[ACP] + H(+) = 3-oxo-(11Z)-octadecenoyl-[ACP] + holo-[ACP] + CO2</text>
        <dbReference type="Rhea" id="RHEA:55040"/>
        <dbReference type="Rhea" id="RHEA-COMP:9623"/>
        <dbReference type="Rhea" id="RHEA-COMP:9685"/>
        <dbReference type="Rhea" id="RHEA-COMP:10800"/>
        <dbReference type="Rhea" id="RHEA-COMP:14074"/>
        <dbReference type="ChEBI" id="CHEBI:15378"/>
        <dbReference type="ChEBI" id="CHEBI:16526"/>
        <dbReference type="ChEBI" id="CHEBI:64479"/>
        <dbReference type="ChEBI" id="CHEBI:78449"/>
        <dbReference type="ChEBI" id="CHEBI:83989"/>
        <dbReference type="ChEBI" id="CHEBI:138538"/>
        <dbReference type="EC" id="2.3.1.179"/>
    </reaction>
</comment>
<proteinExistence type="inferred from homology"/>
<evidence type="ECO:0000313" key="15">
    <source>
        <dbReference type="EMBL" id="EPX56708.1"/>
    </source>
</evidence>
<dbReference type="FunFam" id="3.40.47.10:FF:000009">
    <property type="entry name" value="3-oxoacyl-[acyl-carrier-protein] synthase 2"/>
    <property type="match status" value="1"/>
</dbReference>
<dbReference type="InterPro" id="IPR020841">
    <property type="entry name" value="PKS_Beta-ketoAc_synthase_dom"/>
</dbReference>
<evidence type="ECO:0000256" key="4">
    <source>
        <dbReference type="ARBA" id="ARBA00014657"/>
    </source>
</evidence>
<evidence type="ECO:0000256" key="6">
    <source>
        <dbReference type="ARBA" id="ARBA00022679"/>
    </source>
</evidence>
<dbReference type="GO" id="GO:0004315">
    <property type="term" value="F:3-oxoacyl-[acyl-carrier-protein] synthase activity"/>
    <property type="evidence" value="ECO:0007669"/>
    <property type="project" value="UniProtKB-UniRule"/>
</dbReference>
<name>S9QJR3_CYSF2</name>
<keyword evidence="16" id="KW-1185">Reference proteome</keyword>
<dbReference type="PANTHER" id="PTHR11712">
    <property type="entry name" value="POLYKETIDE SYNTHASE-RELATED"/>
    <property type="match status" value="1"/>
</dbReference>
<dbReference type="InterPro" id="IPR018201">
    <property type="entry name" value="Ketoacyl_synth_AS"/>
</dbReference>
<dbReference type="PANTHER" id="PTHR11712:SF336">
    <property type="entry name" value="3-OXOACYL-[ACYL-CARRIER-PROTEIN] SYNTHASE, MITOCHONDRIAL"/>
    <property type="match status" value="1"/>
</dbReference>
<dbReference type="SUPFAM" id="SSF53901">
    <property type="entry name" value="Thiolase-like"/>
    <property type="match status" value="2"/>
</dbReference>
<evidence type="ECO:0000256" key="2">
    <source>
        <dbReference type="ARBA" id="ARBA00008467"/>
    </source>
</evidence>
<dbReference type="InterPro" id="IPR014031">
    <property type="entry name" value="Ketoacyl_synth_C"/>
</dbReference>
<evidence type="ECO:0000256" key="1">
    <source>
        <dbReference type="ARBA" id="ARBA00005194"/>
    </source>
</evidence>
<comment type="pathway">
    <text evidence="1 11">Lipid metabolism; fatty acid biosynthesis.</text>
</comment>
<accession>S9QJR3</accession>
<dbReference type="CDD" id="cd00834">
    <property type="entry name" value="KAS_I_II"/>
    <property type="match status" value="1"/>
</dbReference>
<evidence type="ECO:0000256" key="10">
    <source>
        <dbReference type="ARBA" id="ARBA00023315"/>
    </source>
</evidence>
<organism evidence="15 16">
    <name type="scientific">Cystobacter fuscus (strain ATCC 25194 / DSM 2262 / NBRC 100088 / M29)</name>
    <dbReference type="NCBI Taxonomy" id="1242864"/>
    <lineage>
        <taxon>Bacteria</taxon>
        <taxon>Pseudomonadati</taxon>
        <taxon>Myxococcota</taxon>
        <taxon>Myxococcia</taxon>
        <taxon>Myxococcales</taxon>
        <taxon>Cystobacterineae</taxon>
        <taxon>Archangiaceae</taxon>
        <taxon>Cystobacter</taxon>
    </lineage>
</organism>
<evidence type="ECO:0000256" key="12">
    <source>
        <dbReference type="PIRSR" id="PIRSR000447-1"/>
    </source>
</evidence>
<comment type="similarity">
    <text evidence="2 11 13">Belongs to the thiolase-like superfamily. Beta-ketoacyl-ACP synthases family.</text>
</comment>
<dbReference type="Proteomes" id="UP000011682">
    <property type="component" value="Unassembled WGS sequence"/>
</dbReference>
<dbReference type="InterPro" id="IPR016039">
    <property type="entry name" value="Thiolase-like"/>
</dbReference>
<evidence type="ECO:0000256" key="8">
    <source>
        <dbReference type="ARBA" id="ARBA00023098"/>
    </source>
</evidence>
<evidence type="ECO:0000256" key="7">
    <source>
        <dbReference type="ARBA" id="ARBA00022832"/>
    </source>
</evidence>
<evidence type="ECO:0000259" key="14">
    <source>
        <dbReference type="PROSITE" id="PS52004"/>
    </source>
</evidence>
<dbReference type="OrthoDB" id="9808669at2"/>
<feature type="active site" description="For beta-ketoacyl synthase activity" evidence="12">
    <location>
        <position position="164"/>
    </location>
</feature>
<keyword evidence="5 11" id="KW-0444">Lipid biosynthesis</keyword>